<proteinExistence type="predicted"/>
<gene>
    <name evidence="1" type="ORF">BGC33_12140</name>
</gene>
<dbReference type="EMBL" id="MIQH01000464">
    <property type="protein sequence ID" value="OIR24929.1"/>
    <property type="molecule type" value="Genomic_DNA"/>
</dbReference>
<evidence type="ECO:0000313" key="1">
    <source>
        <dbReference type="EMBL" id="OIR24929.1"/>
    </source>
</evidence>
<protein>
    <submittedName>
        <fullName evidence="1">Uncharacterized protein</fullName>
    </submittedName>
</protein>
<evidence type="ECO:0000313" key="2">
    <source>
        <dbReference type="Proteomes" id="UP000182798"/>
    </source>
</evidence>
<sequence length="91" mass="10743">MKSIKQHLFHPKIHQIAGYSPYFWLKNALFSNFPKSHWGFWRYPITNFCINMNNPQKTTVYNLAPQRTQNQSVLMSTQAQNIITIKRATIC</sequence>
<name>A0A1J5U963_9GAMM</name>
<comment type="caution">
    <text evidence="1">The sequence shown here is derived from an EMBL/GenBank/DDBJ whole genome shotgun (WGS) entry which is preliminary data.</text>
</comment>
<dbReference type="AlphaFoldDB" id="A0A1J5U963"/>
<dbReference type="Proteomes" id="UP000182798">
    <property type="component" value="Unassembled WGS sequence"/>
</dbReference>
<organism evidence="1 2">
    <name type="scientific">Bathymodiolus thermophilus thioautotrophic gill symbiont</name>
    <dbReference type="NCBI Taxonomy" id="2360"/>
    <lineage>
        <taxon>Bacteria</taxon>
        <taxon>Pseudomonadati</taxon>
        <taxon>Pseudomonadota</taxon>
        <taxon>Gammaproteobacteria</taxon>
        <taxon>sulfur-oxidizing symbionts</taxon>
    </lineage>
</organism>
<reference evidence="2" key="1">
    <citation type="submission" date="2016-09" db="EMBL/GenBank/DDBJ databases">
        <title>Genome Sequence of Bathymodiolus thermophilus sulfur-oxidizing gill endosymbiont.</title>
        <authorList>
            <person name="Ponnudurai R."/>
            <person name="Kleiner M."/>
            <person name="Sayavedra L."/>
            <person name="Thuermer A."/>
            <person name="Felbeck H."/>
            <person name="Schlueter R."/>
            <person name="Schweder T."/>
            <person name="Markert S."/>
        </authorList>
    </citation>
    <scope>NUCLEOTIDE SEQUENCE [LARGE SCALE GENOMIC DNA]</scope>
    <source>
        <strain evidence="2">BAT/CrabSpa'14</strain>
    </source>
</reference>
<accession>A0A1J5U963</accession>